<sequence>MDDTVISPGNKMADSASESDSSSLDGGAMLPPSTVSRDQLQKRIESLQQQNRVLKVELDTYKLRVKSLQEENRALRQASVSIQAKAEQEEEYISNTLLKKIQALKKEKETLAHHYEREEECLTNDLSRKLNQLRQEKCRLEQTLEQEQECLVNKLMRKIEKLEAETLAKQTNLERLRREKVELENTLEQEQEALVNKLWKRMDKLEAEKRSLQIRLDQPVSDPASPRDISNGDTASNLSSHIQTLRSEVVKLRNQLAVSQNENKEKMHRLALEEKHIREENIRLQRKLQQEVERREALCRHLSESESSLEMEEERQFNEALSARSRSVSSPGGSRPLSPYATPLLPNAAGLPLSRPSLHLNSQTRRPSDRFVKPAVPAAGVAGVTGVTGVAGVAGVVGVVGVAGVTGMTGSMAHVQARALPPEQPAASLRLASTAPAILQPASPMDTSSKD</sequence>
<dbReference type="KEGG" id="gmw:113511711"/>
<dbReference type="InParanoid" id="A0A6J1WCH1"/>
<protein>
    <submittedName>
        <fullName evidence="3">Coiled-coil domain-containing protein 6 isoform X1</fullName>
    </submittedName>
</protein>
<dbReference type="Pfam" id="PF09755">
    <property type="entry name" value="DUF2046"/>
    <property type="match status" value="1"/>
</dbReference>
<dbReference type="Proteomes" id="UP001652740">
    <property type="component" value="Unplaced"/>
</dbReference>
<feature type="compositionally biased region" description="Low complexity" evidence="1">
    <location>
        <begin position="13"/>
        <end position="23"/>
    </location>
</feature>
<organism evidence="2 3">
    <name type="scientific">Galleria mellonella</name>
    <name type="common">Greater wax moth</name>
    <dbReference type="NCBI Taxonomy" id="7137"/>
    <lineage>
        <taxon>Eukaryota</taxon>
        <taxon>Metazoa</taxon>
        <taxon>Ecdysozoa</taxon>
        <taxon>Arthropoda</taxon>
        <taxon>Hexapoda</taxon>
        <taxon>Insecta</taxon>
        <taxon>Pterygota</taxon>
        <taxon>Neoptera</taxon>
        <taxon>Endopterygota</taxon>
        <taxon>Lepidoptera</taxon>
        <taxon>Glossata</taxon>
        <taxon>Ditrysia</taxon>
        <taxon>Pyraloidea</taxon>
        <taxon>Pyralidae</taxon>
        <taxon>Galleriinae</taxon>
        <taxon>Galleria</taxon>
    </lineage>
</organism>
<feature type="region of interest" description="Disordered" evidence="1">
    <location>
        <begin position="304"/>
        <end position="342"/>
    </location>
</feature>
<evidence type="ECO:0000256" key="1">
    <source>
        <dbReference type="SAM" id="MobiDB-lite"/>
    </source>
</evidence>
<dbReference type="PANTHER" id="PTHR15276">
    <property type="entry name" value="H4 D10S170 PROTEIN-RELATED"/>
    <property type="match status" value="1"/>
</dbReference>
<feature type="region of interest" description="Disordered" evidence="1">
    <location>
        <begin position="1"/>
        <end position="39"/>
    </location>
</feature>
<dbReference type="AlphaFoldDB" id="A0A6J1WCH1"/>
<name>A0A6J1WCH1_GALME</name>
<feature type="region of interest" description="Disordered" evidence="1">
    <location>
        <begin position="216"/>
        <end position="238"/>
    </location>
</feature>
<reference evidence="3" key="1">
    <citation type="submission" date="2025-08" db="UniProtKB">
        <authorList>
            <consortium name="RefSeq"/>
        </authorList>
    </citation>
    <scope>IDENTIFICATION</scope>
    <source>
        <tissue evidence="3">Whole larvae</tissue>
    </source>
</reference>
<feature type="region of interest" description="Disordered" evidence="1">
    <location>
        <begin position="426"/>
        <end position="451"/>
    </location>
</feature>
<dbReference type="FunCoup" id="A0A6J1WCH1">
    <property type="interactions" value="775"/>
</dbReference>
<gene>
    <name evidence="3" type="primary">LOC113511711</name>
</gene>
<dbReference type="GeneID" id="113511711"/>
<proteinExistence type="predicted"/>
<dbReference type="InterPro" id="IPR019152">
    <property type="entry name" value="DUF2046"/>
</dbReference>
<accession>A0A6J1WCH1</accession>
<keyword evidence="2" id="KW-1185">Reference proteome</keyword>
<dbReference type="PANTHER" id="PTHR15276:SF0">
    <property type="entry name" value="COILED-COIL DOMAIN-CONTAINING PROTEIN 6"/>
    <property type="match status" value="1"/>
</dbReference>
<evidence type="ECO:0000313" key="2">
    <source>
        <dbReference type="Proteomes" id="UP001652740"/>
    </source>
</evidence>
<dbReference type="RefSeq" id="XP_026751214.2">
    <property type="nucleotide sequence ID" value="XM_026895413.3"/>
</dbReference>
<evidence type="ECO:0000313" key="3">
    <source>
        <dbReference type="RefSeq" id="XP_026751214.2"/>
    </source>
</evidence>
<feature type="compositionally biased region" description="Low complexity" evidence="1">
    <location>
        <begin position="320"/>
        <end position="339"/>
    </location>
</feature>